<protein>
    <recommendedName>
        <fullName evidence="3">DUF1203 domain-containing protein</fullName>
    </recommendedName>
</protein>
<dbReference type="RefSeq" id="WP_058751779.1">
    <property type="nucleotide sequence ID" value="NZ_LDTE01000027.1"/>
</dbReference>
<proteinExistence type="predicted"/>
<accession>A0A147J0H3</accession>
<organism evidence="1 2">
    <name type="scientific">Sphingomonas sanguinis</name>
    <dbReference type="NCBI Taxonomy" id="33051"/>
    <lineage>
        <taxon>Bacteria</taxon>
        <taxon>Pseudomonadati</taxon>
        <taxon>Pseudomonadota</taxon>
        <taxon>Alphaproteobacteria</taxon>
        <taxon>Sphingomonadales</taxon>
        <taxon>Sphingomonadaceae</taxon>
        <taxon>Sphingomonas</taxon>
    </lineage>
</organism>
<dbReference type="PIRSF" id="PIRSF034110">
    <property type="entry name" value="DUF1203"/>
    <property type="match status" value="1"/>
</dbReference>
<dbReference type="OrthoDB" id="5953307at2"/>
<evidence type="ECO:0000313" key="2">
    <source>
        <dbReference type="Proteomes" id="UP000074072"/>
    </source>
</evidence>
<dbReference type="InterPro" id="IPR009593">
    <property type="entry name" value="DUF1203"/>
</dbReference>
<evidence type="ECO:0008006" key="3">
    <source>
        <dbReference type="Google" id="ProtNLM"/>
    </source>
</evidence>
<sequence length="155" mass="17461">MSFRVQGLAPQEFMHLYGLSDDELAQIGAQRFIVNDKPGFPDRVEVRDLDIGDAAILLNYEHQPADTPYRSRHAIFVREGAQQALDVVDEVPEVIRIRPISLRAFDAAGHMLHAELEDGSKLEPLIVRFLADPEVAYLHAHYAKRGCYAARIVRA</sequence>
<evidence type="ECO:0000313" key="1">
    <source>
        <dbReference type="EMBL" id="KTW01656.1"/>
    </source>
</evidence>
<dbReference type="Proteomes" id="UP000074072">
    <property type="component" value="Unassembled WGS sequence"/>
</dbReference>
<comment type="caution">
    <text evidence="1">The sequence shown here is derived from an EMBL/GenBank/DDBJ whole genome shotgun (WGS) entry which is preliminary data.</text>
</comment>
<reference evidence="1 2" key="1">
    <citation type="journal article" date="2016" name="Front. Microbiol.">
        <title>Genomic Resource of Rice Seed Associated Bacteria.</title>
        <authorList>
            <person name="Midha S."/>
            <person name="Bansal K."/>
            <person name="Sharma S."/>
            <person name="Kumar N."/>
            <person name="Patil P.P."/>
            <person name="Chaudhry V."/>
            <person name="Patil P.B."/>
        </authorList>
    </citation>
    <scope>NUCLEOTIDE SEQUENCE [LARGE SCALE GENOMIC DNA]</scope>
    <source>
        <strain evidence="1 2">SB4</strain>
    </source>
</reference>
<gene>
    <name evidence="1" type="ORF">SB4_05715</name>
</gene>
<dbReference type="PATRIC" id="fig|33051.4.peg.1783"/>
<dbReference type="EMBL" id="LDTE01000027">
    <property type="protein sequence ID" value="KTW01656.1"/>
    <property type="molecule type" value="Genomic_DNA"/>
</dbReference>
<dbReference type="AlphaFoldDB" id="A0A147J0H3"/>
<name>A0A147J0H3_9SPHN</name>
<dbReference type="Pfam" id="PF06718">
    <property type="entry name" value="DUF1203"/>
    <property type="match status" value="1"/>
</dbReference>